<keyword evidence="1" id="KW-0732">Signal</keyword>
<dbReference type="Proteomes" id="UP000015100">
    <property type="component" value="Unassembled WGS sequence"/>
</dbReference>
<organism evidence="2 3">
    <name type="scientific">Dactylellina haptotyla (strain CBS 200.50)</name>
    <name type="common">Nematode-trapping fungus</name>
    <name type="synonym">Monacrosporium haptotylum</name>
    <dbReference type="NCBI Taxonomy" id="1284197"/>
    <lineage>
        <taxon>Eukaryota</taxon>
        <taxon>Fungi</taxon>
        <taxon>Dikarya</taxon>
        <taxon>Ascomycota</taxon>
        <taxon>Pezizomycotina</taxon>
        <taxon>Orbiliomycetes</taxon>
        <taxon>Orbiliales</taxon>
        <taxon>Orbiliaceae</taxon>
        <taxon>Dactylellina</taxon>
    </lineage>
</organism>
<reference evidence="3" key="2">
    <citation type="submission" date="2013-04" db="EMBL/GenBank/DDBJ databases">
        <title>Genomic mechanisms accounting for the adaptation to parasitism in nematode-trapping fungi.</title>
        <authorList>
            <person name="Ahren D.G."/>
        </authorList>
    </citation>
    <scope>NUCLEOTIDE SEQUENCE [LARGE SCALE GENOMIC DNA]</scope>
    <source>
        <strain evidence="3">CBS 200.50</strain>
    </source>
</reference>
<dbReference type="OrthoDB" id="5358535at2759"/>
<dbReference type="EMBL" id="AQGS01000958">
    <property type="protein sequence ID" value="EPS36272.1"/>
    <property type="molecule type" value="Genomic_DNA"/>
</dbReference>
<accession>S8BLY5</accession>
<sequence>MRSTLSYLAWTHLALLLSFHVKSGNAFAYAVISGGAQAKPYSSVMEGDFCREKVPQTSGERYIDQFGIVNWNGSYQARAIVFYTNTLCSPGSAAVIVRLFDNPYAIQYIDLSGPNIPNNLKSYRTVKIEEADRQGSRYIEELQRMEQGTIYVPKLPSDGQQSSYCSGSVVIPPWSAGYDLSSEFSGAWDVYKQALVALKVAFRALKSNPERTKDVLGLDRKELPYYNEMGAQGLDLTVPKRISIPGGLTLQQCMALVAGQGIPNMHNFIEGPAQTGIIPEIPPNQDYESNEPRITKKMKGGVKNKIGETVGLINNNDNIWTNQPQINTKTVNILRDMIEKYSHPKLPKQRTGKHLTEKHPLRAEIRYLTSEEQEIGPEEDVQLLNDQYGQVSNRQQETFPGIRNQYYGNERDQEMRKTVPKKQMVPSFEDIRTESMIPNQIFMNPGFDQSLEPTADQFKTYWDFQRARMPDYKYLNNYNPFVKMKPRPEGLVKGDVKNADRKFNAMGMARKLPIERKGKPTGTSITRDEVLGNLPIRNELQKRPTAEKAADLAIYSGHDRFYSSKIDEEELRVDLEEMEKSVRQNQASDWVEDFWKETSNEEPDGFLGEKF</sequence>
<dbReference type="AlphaFoldDB" id="S8BLY5"/>
<protein>
    <recommendedName>
        <fullName evidence="4">Enterotoxin</fullName>
    </recommendedName>
</protein>
<feature type="chain" id="PRO_5004561439" description="Enterotoxin" evidence="1">
    <location>
        <begin position="27"/>
        <end position="611"/>
    </location>
</feature>
<proteinExistence type="predicted"/>
<dbReference type="HOGENOM" id="CLU_446889_0_0_1"/>
<keyword evidence="3" id="KW-1185">Reference proteome</keyword>
<evidence type="ECO:0000313" key="3">
    <source>
        <dbReference type="Proteomes" id="UP000015100"/>
    </source>
</evidence>
<evidence type="ECO:0000256" key="1">
    <source>
        <dbReference type="SAM" id="SignalP"/>
    </source>
</evidence>
<reference evidence="2 3" key="1">
    <citation type="journal article" date="2013" name="PLoS Genet.">
        <title>Genomic mechanisms accounting for the adaptation to parasitism in nematode-trapping fungi.</title>
        <authorList>
            <person name="Meerupati T."/>
            <person name="Andersson K.M."/>
            <person name="Friman E."/>
            <person name="Kumar D."/>
            <person name="Tunlid A."/>
            <person name="Ahren D."/>
        </authorList>
    </citation>
    <scope>NUCLEOTIDE SEQUENCE [LARGE SCALE GENOMIC DNA]</scope>
    <source>
        <strain evidence="2 3">CBS 200.50</strain>
    </source>
</reference>
<evidence type="ECO:0000313" key="2">
    <source>
        <dbReference type="EMBL" id="EPS36272.1"/>
    </source>
</evidence>
<gene>
    <name evidence="2" type="ORF">H072_10296</name>
</gene>
<evidence type="ECO:0008006" key="4">
    <source>
        <dbReference type="Google" id="ProtNLM"/>
    </source>
</evidence>
<name>S8BLY5_DACHA</name>
<comment type="caution">
    <text evidence="2">The sequence shown here is derived from an EMBL/GenBank/DDBJ whole genome shotgun (WGS) entry which is preliminary data.</text>
</comment>
<feature type="signal peptide" evidence="1">
    <location>
        <begin position="1"/>
        <end position="26"/>
    </location>
</feature>